<gene>
    <name evidence="1" type="ORF">GWP43_08450</name>
</gene>
<protein>
    <submittedName>
        <fullName evidence="1">Uncharacterized protein</fullName>
    </submittedName>
</protein>
<dbReference type="EMBL" id="CP048020">
    <property type="protein sequence ID" value="QHX43469.1"/>
    <property type="molecule type" value="Genomic_DNA"/>
</dbReference>
<organism evidence="1 2">
    <name type="scientific">Treponema vincentii</name>
    <dbReference type="NCBI Taxonomy" id="69710"/>
    <lineage>
        <taxon>Bacteria</taxon>
        <taxon>Pseudomonadati</taxon>
        <taxon>Spirochaetota</taxon>
        <taxon>Spirochaetia</taxon>
        <taxon>Spirochaetales</taxon>
        <taxon>Treponemataceae</taxon>
        <taxon>Treponema</taxon>
    </lineage>
</organism>
<evidence type="ECO:0000313" key="1">
    <source>
        <dbReference type="EMBL" id="QHX43469.1"/>
    </source>
</evidence>
<evidence type="ECO:0000313" key="2">
    <source>
        <dbReference type="Proteomes" id="UP000464374"/>
    </source>
</evidence>
<accession>A0A6P1Y2B6</accession>
<dbReference type="RefSeq" id="WP_162663789.1">
    <property type="nucleotide sequence ID" value="NZ_CP048020.1"/>
</dbReference>
<dbReference type="KEGG" id="trz:GWP43_08450"/>
<dbReference type="Proteomes" id="UP000464374">
    <property type="component" value="Chromosome"/>
</dbReference>
<name>A0A6P1Y2B6_9SPIR</name>
<proteinExistence type="predicted"/>
<sequence length="127" mass="14800">MNILEKFYSDAQRRTEKLPDPAFRQELCEFFIQTIRSYDKSLLSLAEDSAEYWLRTHSADTKEEAVTWFYTVFSLFDGSFGSDMDFSNEDWEELHTIISAAAETLDMQTVSAIMSIMVERHKLLGDF</sequence>
<dbReference type="AlphaFoldDB" id="A0A6P1Y2B6"/>
<reference evidence="1 2" key="1">
    <citation type="submission" date="2020-01" db="EMBL/GenBank/DDBJ databases">
        <title>Complete genome sequence of a human oral phylogroup 1 Treponema sp. strain ATCC 700766, originally isolated from periodontitis dental plaque.</title>
        <authorList>
            <person name="Chan Y."/>
            <person name="Huo Y.-B."/>
            <person name="Yu X.-L."/>
            <person name="Zeng H."/>
            <person name="Leung W.-K."/>
            <person name="Watt R.M."/>
        </authorList>
    </citation>
    <scope>NUCLEOTIDE SEQUENCE [LARGE SCALE GENOMIC DNA]</scope>
    <source>
        <strain evidence="1 2">OMZ 804</strain>
    </source>
</reference>